<keyword evidence="5" id="KW-0472">Membrane</keyword>
<organism evidence="6 7">
    <name type="scientific">Nocardioides jiangsuensis</name>
    <dbReference type="NCBI Taxonomy" id="2866161"/>
    <lineage>
        <taxon>Bacteria</taxon>
        <taxon>Bacillati</taxon>
        <taxon>Actinomycetota</taxon>
        <taxon>Actinomycetes</taxon>
        <taxon>Propionibacteriales</taxon>
        <taxon>Nocardioidaceae</taxon>
        <taxon>Nocardioides</taxon>
    </lineage>
</organism>
<accession>A0ABS7RLI1</accession>
<dbReference type="Pfam" id="PF07947">
    <property type="entry name" value="YhhN"/>
    <property type="match status" value="1"/>
</dbReference>
<sequence>MPEARLLARAAYIALAATDSYLAGRTGVRARRARFVTKPLLMPALATVTTVETRTAPAPMPALTSRTLAAQAFSWGGDVALLRKSQGAFLTGVGSFLAAHVAYLSAFGSARDPQARLNDSGPKLAAASWVATAPVMAFAAGRREPALGVPVAAYSAALAAMFGASTVLDPELPQAARRRIALGTSLFLLSDTLLGAQEFLRRTPSPRLEVAVMATYTAGQWFIADGVSRAT</sequence>
<evidence type="ECO:0000256" key="3">
    <source>
        <dbReference type="ARBA" id="ARBA00022692"/>
    </source>
</evidence>
<dbReference type="EMBL" id="JAIEZQ010000002">
    <property type="protein sequence ID" value="MBY9075919.1"/>
    <property type="molecule type" value="Genomic_DNA"/>
</dbReference>
<dbReference type="RefSeq" id="WP_221025610.1">
    <property type="nucleotide sequence ID" value="NZ_JAIEZQ010000002.1"/>
</dbReference>
<name>A0ABS7RLI1_9ACTN</name>
<evidence type="ECO:0000256" key="2">
    <source>
        <dbReference type="ARBA" id="ARBA00007375"/>
    </source>
</evidence>
<evidence type="ECO:0000256" key="1">
    <source>
        <dbReference type="ARBA" id="ARBA00004141"/>
    </source>
</evidence>
<comment type="similarity">
    <text evidence="2">Belongs to the TMEM86 family.</text>
</comment>
<comment type="subcellular location">
    <subcellularLocation>
        <location evidence="1">Membrane</location>
        <topology evidence="1">Multi-pass membrane protein</topology>
    </subcellularLocation>
</comment>
<keyword evidence="3" id="KW-0812">Transmembrane</keyword>
<proteinExistence type="inferred from homology"/>
<evidence type="ECO:0000256" key="5">
    <source>
        <dbReference type="ARBA" id="ARBA00023136"/>
    </source>
</evidence>
<comment type="caution">
    <text evidence="6">The sequence shown here is derived from an EMBL/GenBank/DDBJ whole genome shotgun (WGS) entry which is preliminary data.</text>
</comment>
<dbReference type="InterPro" id="IPR012506">
    <property type="entry name" value="TMEM86B-like"/>
</dbReference>
<keyword evidence="7" id="KW-1185">Reference proteome</keyword>
<reference evidence="6 7" key="1">
    <citation type="submission" date="2021-08" db="EMBL/GenBank/DDBJ databases">
        <title>Nocardioides bacterium WL0053 sp. nov., isolated from the sediment.</title>
        <authorList>
            <person name="Wang L."/>
            <person name="Zhang D."/>
            <person name="Zhang A."/>
        </authorList>
    </citation>
    <scope>NUCLEOTIDE SEQUENCE [LARGE SCALE GENOMIC DNA]</scope>
    <source>
        <strain evidence="6 7">WL0053</strain>
    </source>
</reference>
<keyword evidence="4" id="KW-1133">Transmembrane helix</keyword>
<evidence type="ECO:0000313" key="7">
    <source>
        <dbReference type="Proteomes" id="UP000754710"/>
    </source>
</evidence>
<evidence type="ECO:0000256" key="4">
    <source>
        <dbReference type="ARBA" id="ARBA00022989"/>
    </source>
</evidence>
<evidence type="ECO:0000313" key="6">
    <source>
        <dbReference type="EMBL" id="MBY9075919.1"/>
    </source>
</evidence>
<dbReference type="PANTHER" id="PTHR31885:SF6">
    <property type="entry name" value="GH04784P"/>
    <property type="match status" value="1"/>
</dbReference>
<dbReference type="PANTHER" id="PTHR31885">
    <property type="entry name" value="GH04784P"/>
    <property type="match status" value="1"/>
</dbReference>
<gene>
    <name evidence="6" type="ORF">K1X13_13885</name>
</gene>
<protein>
    <submittedName>
        <fullName evidence="6">Lysoplasmalogenase</fullName>
    </submittedName>
</protein>
<dbReference type="Proteomes" id="UP000754710">
    <property type="component" value="Unassembled WGS sequence"/>
</dbReference>